<dbReference type="InterPro" id="IPR038377">
    <property type="entry name" value="Na/Glc_symporter_sf"/>
</dbReference>
<name>A0ABN5XAA0_9GAMM</name>
<evidence type="ECO:0000256" key="1">
    <source>
        <dbReference type="ARBA" id="ARBA00004141"/>
    </source>
</evidence>
<dbReference type="PANTHER" id="PTHR46154:SF4">
    <property type="entry name" value="UREA ACTIVE TRANSPORTER"/>
    <property type="match status" value="1"/>
</dbReference>
<keyword evidence="4 8" id="KW-0812">Transmembrane</keyword>
<organism evidence="9 10">
    <name type="scientific">Vreelandella olivaria</name>
    <dbReference type="NCBI Taxonomy" id="390919"/>
    <lineage>
        <taxon>Bacteria</taxon>
        <taxon>Pseudomonadati</taxon>
        <taxon>Pseudomonadota</taxon>
        <taxon>Gammaproteobacteria</taxon>
        <taxon>Oceanospirillales</taxon>
        <taxon>Halomonadaceae</taxon>
        <taxon>Vreelandella</taxon>
    </lineage>
</organism>
<dbReference type="Pfam" id="PF00474">
    <property type="entry name" value="SSF"/>
    <property type="match status" value="1"/>
</dbReference>
<dbReference type="PROSITE" id="PS50283">
    <property type="entry name" value="NA_SOLUT_SYMP_3"/>
    <property type="match status" value="1"/>
</dbReference>
<evidence type="ECO:0000313" key="10">
    <source>
        <dbReference type="Proteomes" id="UP000289555"/>
    </source>
</evidence>
<evidence type="ECO:0000256" key="4">
    <source>
        <dbReference type="ARBA" id="ARBA00022692"/>
    </source>
</evidence>
<dbReference type="Proteomes" id="UP000289555">
    <property type="component" value="Chromosome"/>
</dbReference>
<dbReference type="InterPro" id="IPR031155">
    <property type="entry name" value="DUR"/>
</dbReference>
<dbReference type="Gene3D" id="1.20.1730.10">
    <property type="entry name" value="Sodium/glucose cotransporter"/>
    <property type="match status" value="1"/>
</dbReference>
<dbReference type="PANTHER" id="PTHR46154">
    <property type="match status" value="1"/>
</dbReference>
<dbReference type="InterPro" id="IPR001734">
    <property type="entry name" value="Na/solute_symporter"/>
</dbReference>
<evidence type="ECO:0000256" key="5">
    <source>
        <dbReference type="ARBA" id="ARBA00022989"/>
    </source>
</evidence>
<comment type="subcellular location">
    <subcellularLocation>
        <location evidence="1">Membrane</location>
        <topology evidence="1">Multi-pass membrane protein</topology>
    </subcellularLocation>
</comment>
<evidence type="ECO:0000256" key="2">
    <source>
        <dbReference type="ARBA" id="ARBA00006434"/>
    </source>
</evidence>
<sequence length="103" mass="11094">MSTANSQIHAVSTVVTMDIYKRYVNREASQARIVYIGRLSLVGFSLAAYIMALTVPGVLVTIGIAALAGTAQLVIPTIGAITWKKPTPLRRSRGFGPVLPVYY</sequence>
<feature type="transmembrane region" description="Helical" evidence="8">
    <location>
        <begin position="58"/>
        <end position="83"/>
    </location>
</feature>
<evidence type="ECO:0000256" key="3">
    <source>
        <dbReference type="ARBA" id="ARBA00022448"/>
    </source>
</evidence>
<gene>
    <name evidence="9" type="ORF">HORIV_62460</name>
</gene>
<accession>A0ABN5XAA0</accession>
<keyword evidence="3" id="KW-0813">Transport</keyword>
<evidence type="ECO:0000313" key="9">
    <source>
        <dbReference type="EMBL" id="BBI53825.1"/>
    </source>
</evidence>
<keyword evidence="6 8" id="KW-0472">Membrane</keyword>
<reference evidence="10" key="1">
    <citation type="journal article" date="2019" name="Microbiol. Resour. Announc.">
        <title>Complete Genome Sequence of Halomonas olivaria, a Moderately Halophilic Bacterium Isolated from Olive Processing Effluents, Obtained by Nanopore Sequencing.</title>
        <authorList>
            <person name="Nagata S."/>
            <person name="Ii K.M."/>
            <person name="Tsukimi T."/>
            <person name="Miura M.C."/>
            <person name="Galipon J."/>
            <person name="Arakawa K."/>
        </authorList>
    </citation>
    <scope>NUCLEOTIDE SEQUENCE [LARGE SCALE GENOMIC DNA]</scope>
    <source>
        <strain evidence="10">TYRC17</strain>
    </source>
</reference>
<evidence type="ECO:0000256" key="8">
    <source>
        <dbReference type="SAM" id="Phobius"/>
    </source>
</evidence>
<evidence type="ECO:0000256" key="6">
    <source>
        <dbReference type="ARBA" id="ARBA00023136"/>
    </source>
</evidence>
<evidence type="ECO:0000256" key="7">
    <source>
        <dbReference type="RuleBase" id="RU362091"/>
    </source>
</evidence>
<keyword evidence="5 8" id="KW-1133">Transmembrane helix</keyword>
<comment type="similarity">
    <text evidence="2 7">Belongs to the sodium:solute symporter (SSF) (TC 2.A.21) family.</text>
</comment>
<proteinExistence type="inferred from homology"/>
<protein>
    <submittedName>
        <fullName evidence="9">Uncharacterized protein</fullName>
    </submittedName>
</protein>
<keyword evidence="10" id="KW-1185">Reference proteome</keyword>
<feature type="transmembrane region" description="Helical" evidence="8">
    <location>
        <begin position="33"/>
        <end position="52"/>
    </location>
</feature>
<dbReference type="EMBL" id="AP019416">
    <property type="protein sequence ID" value="BBI53825.1"/>
    <property type="molecule type" value="Genomic_DNA"/>
</dbReference>